<dbReference type="AlphaFoldDB" id="A0AA94HSK4"/>
<name>A0AA94HSK4_DESDE</name>
<keyword evidence="7" id="KW-0472">Membrane</keyword>
<feature type="transmembrane region" description="Helical" evidence="7">
    <location>
        <begin position="134"/>
        <end position="156"/>
    </location>
</feature>
<keyword evidence="2" id="KW-0004">4Fe-4S</keyword>
<feature type="domain" description="4Fe-4S ferredoxin-type" evidence="8">
    <location>
        <begin position="183"/>
        <end position="219"/>
    </location>
</feature>
<keyword evidence="1" id="KW-0813">Transport</keyword>
<dbReference type="SUPFAM" id="SSF54862">
    <property type="entry name" value="4Fe-4S ferredoxins"/>
    <property type="match status" value="1"/>
</dbReference>
<dbReference type="GO" id="GO:0005886">
    <property type="term" value="C:plasma membrane"/>
    <property type="evidence" value="ECO:0007669"/>
    <property type="project" value="TreeGrafter"/>
</dbReference>
<evidence type="ECO:0000256" key="6">
    <source>
        <dbReference type="ARBA" id="ARBA00023014"/>
    </source>
</evidence>
<evidence type="ECO:0000256" key="3">
    <source>
        <dbReference type="ARBA" id="ARBA00022723"/>
    </source>
</evidence>
<comment type="caution">
    <text evidence="9">The sequence shown here is derived from an EMBL/GenBank/DDBJ whole genome shotgun (WGS) entry which is preliminary data.</text>
</comment>
<keyword evidence="5" id="KW-0408">Iron</keyword>
<keyword evidence="3" id="KW-0479">Metal-binding</keyword>
<evidence type="ECO:0000256" key="2">
    <source>
        <dbReference type="ARBA" id="ARBA00022485"/>
    </source>
</evidence>
<dbReference type="PANTHER" id="PTHR30176:SF3">
    <property type="entry name" value="FERREDOXIN-TYPE PROTEIN NAPH"/>
    <property type="match status" value="1"/>
</dbReference>
<accession>A0AA94HSK4</accession>
<dbReference type="GO" id="GO:0046872">
    <property type="term" value="F:metal ion binding"/>
    <property type="evidence" value="ECO:0007669"/>
    <property type="project" value="UniProtKB-KW"/>
</dbReference>
<dbReference type="Pfam" id="PF12801">
    <property type="entry name" value="Fer4_5"/>
    <property type="match status" value="2"/>
</dbReference>
<evidence type="ECO:0000313" key="9">
    <source>
        <dbReference type="EMBL" id="SFW45155.1"/>
    </source>
</evidence>
<keyword evidence="6" id="KW-0411">Iron-sulfur</keyword>
<gene>
    <name evidence="9" type="ORF">SAMN02910291_01350</name>
</gene>
<feature type="domain" description="4Fe-4S ferredoxin-type" evidence="8">
    <location>
        <begin position="66"/>
        <end position="104"/>
    </location>
</feature>
<protein>
    <submittedName>
        <fullName evidence="9">Ferredoxin-type protein NapH</fullName>
    </submittedName>
</protein>
<organism evidence="9 10">
    <name type="scientific">Desulfovibrio desulfuricans</name>
    <dbReference type="NCBI Taxonomy" id="876"/>
    <lineage>
        <taxon>Bacteria</taxon>
        <taxon>Pseudomonadati</taxon>
        <taxon>Thermodesulfobacteriota</taxon>
        <taxon>Desulfovibrionia</taxon>
        <taxon>Desulfovibrionales</taxon>
        <taxon>Desulfovibrionaceae</taxon>
        <taxon>Desulfovibrio</taxon>
    </lineage>
</organism>
<evidence type="ECO:0000259" key="8">
    <source>
        <dbReference type="Pfam" id="PF12801"/>
    </source>
</evidence>
<dbReference type="EMBL" id="FPIW01000019">
    <property type="protein sequence ID" value="SFW45155.1"/>
    <property type="molecule type" value="Genomic_DNA"/>
</dbReference>
<dbReference type="InterPro" id="IPR017896">
    <property type="entry name" value="4Fe4S_Fe-S-bd"/>
</dbReference>
<dbReference type="GO" id="GO:0051539">
    <property type="term" value="F:4 iron, 4 sulfur cluster binding"/>
    <property type="evidence" value="ECO:0007669"/>
    <property type="project" value="UniProtKB-KW"/>
</dbReference>
<evidence type="ECO:0000313" key="10">
    <source>
        <dbReference type="Proteomes" id="UP000182680"/>
    </source>
</evidence>
<dbReference type="Proteomes" id="UP000182680">
    <property type="component" value="Unassembled WGS sequence"/>
</dbReference>
<keyword evidence="7" id="KW-1133">Transmembrane helix</keyword>
<proteinExistence type="predicted"/>
<dbReference type="PANTHER" id="PTHR30176">
    <property type="entry name" value="FERREDOXIN-TYPE PROTEIN NAPH"/>
    <property type="match status" value="1"/>
</dbReference>
<evidence type="ECO:0000256" key="7">
    <source>
        <dbReference type="SAM" id="Phobius"/>
    </source>
</evidence>
<reference evidence="10" key="1">
    <citation type="submission" date="2016-11" db="EMBL/GenBank/DDBJ databases">
        <authorList>
            <person name="Jaros S."/>
            <person name="Januszkiewicz K."/>
            <person name="Wedrychowicz H."/>
        </authorList>
    </citation>
    <scope>NUCLEOTIDE SEQUENCE [LARGE SCALE GENOMIC DNA]</scope>
    <source>
        <strain evidence="10">DSM 7057</strain>
    </source>
</reference>
<evidence type="ECO:0000256" key="4">
    <source>
        <dbReference type="ARBA" id="ARBA00022982"/>
    </source>
</evidence>
<keyword evidence="7" id="KW-0812">Transmembrane</keyword>
<dbReference type="RefSeq" id="WP_072311763.1">
    <property type="nucleotide sequence ID" value="NZ_FPIW01000019.1"/>
</dbReference>
<feature type="transmembrane region" description="Helical" evidence="7">
    <location>
        <begin position="176"/>
        <end position="197"/>
    </location>
</feature>
<sequence length="299" mass="31703">MSAYTLARRCAQLGALALFCTLPWINWAGLRQISGSLFSLNFFGLPFADPVAAAQVAAGGLLPAGALLWGALCSLALALLMGRVFCSWFCPYGLFSELVYAARSRMARRYGAPILAARRATGRAAVRNRSGRAFAAKGAVLLLGLSLAGLLGYPVLNPLAMPGELSLFPLLVWQGAGAALLLFAVLLPVAALLLEAVSGKRLWCRYVCPQSVLLGAAARCLPARGPGLRVAWHAADCTCKGERPCRDTCSLELDPRRPGGPDRRDCTMCGDCLRACADRGGALRWTVLGRSGRRPQDAA</sequence>
<keyword evidence="4" id="KW-0249">Electron transport</keyword>
<dbReference type="InterPro" id="IPR051684">
    <property type="entry name" value="Electron_Trans/Redox"/>
</dbReference>
<evidence type="ECO:0000256" key="1">
    <source>
        <dbReference type="ARBA" id="ARBA00022448"/>
    </source>
</evidence>
<feature type="transmembrane region" description="Helical" evidence="7">
    <location>
        <begin position="52"/>
        <end position="80"/>
    </location>
</feature>
<evidence type="ECO:0000256" key="5">
    <source>
        <dbReference type="ARBA" id="ARBA00023004"/>
    </source>
</evidence>